<dbReference type="PATRIC" id="fig|1279460.3.peg.72"/>
<evidence type="ECO:0000313" key="2">
    <source>
        <dbReference type="Proteomes" id="UP000056502"/>
    </source>
</evidence>
<protein>
    <submittedName>
        <fullName evidence="1">Uncharacterized protein</fullName>
    </submittedName>
</protein>
<sequence length="42" mass="4901">MVLNFIEISIRICEQTLIVIFVIKQNQVLEHVVSSILKKTIF</sequence>
<dbReference type="Proteomes" id="UP000056502">
    <property type="component" value="Chromosome I"/>
</dbReference>
<proteinExistence type="predicted"/>
<organism evidence="1">
    <name type="scientific">Leptospira interrogans serovar Hardjo str. Norma</name>
    <dbReference type="NCBI Taxonomy" id="1279460"/>
    <lineage>
        <taxon>Bacteria</taxon>
        <taxon>Pseudomonadati</taxon>
        <taxon>Spirochaetota</taxon>
        <taxon>Spirochaetia</taxon>
        <taxon>Leptospirales</taxon>
        <taxon>Leptospiraceae</taxon>
        <taxon>Leptospira</taxon>
    </lineage>
</organism>
<dbReference type="AlphaFoldDB" id="A0A0M4NFY8"/>
<gene>
    <name evidence="1" type="ORF">G436_0073</name>
</gene>
<name>A0A0M4NFY8_LEPIR</name>
<accession>A0A0M4NFY8</accession>
<reference evidence="1 2" key="1">
    <citation type="journal article" date="2015" name="Genome Announc.">
        <title>Whole-Genome Sequence of Leptospira interrogans Serovar Hardjo Subtype Hardjoprajitno Strain Norma, Isolated from Cattle in a Leptospirosis Outbreak in Brazil.</title>
        <authorList>
            <person name="Cosate M.R."/>
            <person name="Soares S.C."/>
            <person name="Mendes T.A."/>
            <person name="Raittz R.T."/>
            <person name="Moreira E.C."/>
            <person name="Leite R."/>
            <person name="Fernandes G.R."/>
            <person name="Haddad J.P."/>
            <person name="Ortega J.M."/>
        </authorList>
    </citation>
    <scope>NUCLEOTIDE SEQUENCE [LARGE SCALE GENOMIC DNA]</scope>
    <source>
        <strain evidence="1 2">Norma</strain>
    </source>
</reference>
<dbReference type="EMBL" id="CP012603">
    <property type="protein sequence ID" value="ALE37309.1"/>
    <property type="molecule type" value="Genomic_DNA"/>
</dbReference>
<evidence type="ECO:0000313" key="1">
    <source>
        <dbReference type="EMBL" id="ALE37309.1"/>
    </source>
</evidence>